<keyword evidence="2" id="KW-0808">Transferase</keyword>
<dbReference type="RefSeq" id="WP_145029935.1">
    <property type="nucleotide sequence ID" value="NZ_CP036271.1"/>
</dbReference>
<evidence type="ECO:0000313" key="3">
    <source>
        <dbReference type="Proteomes" id="UP000315700"/>
    </source>
</evidence>
<dbReference type="EC" id="2.4.1.54" evidence="2"/>
<dbReference type="EMBL" id="CP036271">
    <property type="protein sequence ID" value="QDT54140.1"/>
    <property type="molecule type" value="Genomic_DNA"/>
</dbReference>
<dbReference type="OrthoDB" id="9810303at2"/>
<dbReference type="Gene3D" id="3.90.550.10">
    <property type="entry name" value="Spore Coat Polysaccharide Biosynthesis Protein SpsA, Chain A"/>
    <property type="match status" value="1"/>
</dbReference>
<dbReference type="InterPro" id="IPR050256">
    <property type="entry name" value="Glycosyltransferase_2"/>
</dbReference>
<dbReference type="InterPro" id="IPR029044">
    <property type="entry name" value="Nucleotide-diphossugar_trans"/>
</dbReference>
<organism evidence="2 3">
    <name type="scientific">Caulifigura coniformis</name>
    <dbReference type="NCBI Taxonomy" id="2527983"/>
    <lineage>
        <taxon>Bacteria</taxon>
        <taxon>Pseudomonadati</taxon>
        <taxon>Planctomycetota</taxon>
        <taxon>Planctomycetia</taxon>
        <taxon>Planctomycetales</taxon>
        <taxon>Planctomycetaceae</taxon>
        <taxon>Caulifigura</taxon>
    </lineage>
</organism>
<dbReference type="CDD" id="cd04179">
    <property type="entry name" value="DPM_DPG-synthase_like"/>
    <property type="match status" value="1"/>
</dbReference>
<dbReference type="Pfam" id="PF00535">
    <property type="entry name" value="Glycos_transf_2"/>
    <property type="match status" value="1"/>
</dbReference>
<keyword evidence="3" id="KW-1185">Reference proteome</keyword>
<dbReference type="SUPFAM" id="SSF53448">
    <property type="entry name" value="Nucleotide-diphospho-sugar transferases"/>
    <property type="match status" value="1"/>
</dbReference>
<dbReference type="PANTHER" id="PTHR48090">
    <property type="entry name" value="UNDECAPRENYL-PHOSPHATE 4-DEOXY-4-FORMAMIDO-L-ARABINOSE TRANSFERASE-RELATED"/>
    <property type="match status" value="1"/>
</dbReference>
<dbReference type="AlphaFoldDB" id="A0A517SDD6"/>
<evidence type="ECO:0000313" key="2">
    <source>
        <dbReference type="EMBL" id="QDT54140.1"/>
    </source>
</evidence>
<keyword evidence="2" id="KW-0328">Glycosyltransferase</keyword>
<accession>A0A517SDD6</accession>
<dbReference type="GO" id="GO:0047267">
    <property type="term" value="F:undecaprenyl-phosphate mannosyltransferase activity"/>
    <property type="evidence" value="ECO:0007669"/>
    <property type="project" value="UniProtKB-EC"/>
</dbReference>
<dbReference type="KEGG" id="ccos:Pan44_21670"/>
<evidence type="ECO:0000259" key="1">
    <source>
        <dbReference type="Pfam" id="PF00535"/>
    </source>
</evidence>
<dbReference type="InParanoid" id="A0A517SDD6"/>
<sequence>MESNPPVSSLRPYSREWYEQHHATLGEGPCRQLGIYCLPDNFVLSVVIPVYNERNTLPLLLDKVKAVPIPKEIVLVDDCSKDGTTDLLREYATRPNDDPMNRLSVHFHDVNQGKGAAVRTGFLKATGNAMIIQDADLEYDPSEIPRLLQPIVEGRADVVFGSRFLGDQPHRVLYYWHYLGNRFLTTLSNCFTNLNLTDMETCYKLFTREVIQKVAPNLKQNRFGIEPEITARVARARYKVFEMSISYSGRTYKEGKKIGWKDGFQALYCIVRYGLAD</sequence>
<reference evidence="2 3" key="1">
    <citation type="submission" date="2019-02" db="EMBL/GenBank/DDBJ databases">
        <title>Deep-cultivation of Planctomycetes and their phenomic and genomic characterization uncovers novel biology.</title>
        <authorList>
            <person name="Wiegand S."/>
            <person name="Jogler M."/>
            <person name="Boedeker C."/>
            <person name="Pinto D."/>
            <person name="Vollmers J."/>
            <person name="Rivas-Marin E."/>
            <person name="Kohn T."/>
            <person name="Peeters S.H."/>
            <person name="Heuer A."/>
            <person name="Rast P."/>
            <person name="Oberbeckmann S."/>
            <person name="Bunk B."/>
            <person name="Jeske O."/>
            <person name="Meyerdierks A."/>
            <person name="Storesund J.E."/>
            <person name="Kallscheuer N."/>
            <person name="Luecker S."/>
            <person name="Lage O.M."/>
            <person name="Pohl T."/>
            <person name="Merkel B.J."/>
            <person name="Hornburger P."/>
            <person name="Mueller R.-W."/>
            <person name="Bruemmer F."/>
            <person name="Labrenz M."/>
            <person name="Spormann A.M."/>
            <person name="Op den Camp H."/>
            <person name="Overmann J."/>
            <person name="Amann R."/>
            <person name="Jetten M.S.M."/>
            <person name="Mascher T."/>
            <person name="Medema M.H."/>
            <person name="Devos D.P."/>
            <person name="Kaster A.-K."/>
            <person name="Ovreas L."/>
            <person name="Rohde M."/>
            <person name="Galperin M.Y."/>
            <person name="Jogler C."/>
        </authorList>
    </citation>
    <scope>NUCLEOTIDE SEQUENCE [LARGE SCALE GENOMIC DNA]</scope>
    <source>
        <strain evidence="2 3">Pan44</strain>
    </source>
</reference>
<dbReference type="Proteomes" id="UP000315700">
    <property type="component" value="Chromosome"/>
</dbReference>
<dbReference type="PANTHER" id="PTHR48090:SF7">
    <property type="entry name" value="RFBJ PROTEIN"/>
    <property type="match status" value="1"/>
</dbReference>
<name>A0A517SDD6_9PLAN</name>
<dbReference type="InterPro" id="IPR001173">
    <property type="entry name" value="Glyco_trans_2-like"/>
</dbReference>
<gene>
    <name evidence="2" type="ORF">Pan44_21670</name>
</gene>
<proteinExistence type="predicted"/>
<feature type="domain" description="Glycosyltransferase 2-like" evidence="1">
    <location>
        <begin position="45"/>
        <end position="214"/>
    </location>
</feature>
<protein>
    <submittedName>
        <fullName evidence="2">Undecaprenyl-phosphate mannosyltransferase</fullName>
        <ecNumber evidence="2">2.4.1.54</ecNumber>
    </submittedName>
</protein>